<dbReference type="RefSeq" id="WP_347612860.1">
    <property type="nucleotide sequence ID" value="NZ_JBDPZC010000014.1"/>
</dbReference>
<accession>A0ABV0GK43</accession>
<keyword evidence="1" id="KW-0812">Transmembrane</keyword>
<keyword evidence="1" id="KW-0472">Membrane</keyword>
<sequence length="119" mass="13547">MYPCPRCHHDVFRWRDKWRALARRPLSCPACQSSCWMHAAPADGWLVLAVLLALCAGMAALALHSATPWIAGLAVWLLLRAWDVHRRPLQARPPLPVPPPKRTGAWGALDLLILYIWWR</sequence>
<comment type="caution">
    <text evidence="2">The sequence shown here is derived from an EMBL/GenBank/DDBJ whole genome shotgun (WGS) entry which is preliminary data.</text>
</comment>
<evidence type="ECO:0000313" key="3">
    <source>
        <dbReference type="Proteomes" id="UP001462640"/>
    </source>
</evidence>
<evidence type="ECO:0000256" key="1">
    <source>
        <dbReference type="SAM" id="Phobius"/>
    </source>
</evidence>
<gene>
    <name evidence="2" type="ORF">ABDJ40_21845</name>
</gene>
<reference evidence="2 3" key="1">
    <citation type="submission" date="2024-05" db="EMBL/GenBank/DDBJ databases">
        <title>Roseateles sp. 2.12 16S ribosomal RNA gene Genome sequencing and assembly.</title>
        <authorList>
            <person name="Woo H."/>
        </authorList>
    </citation>
    <scope>NUCLEOTIDE SEQUENCE [LARGE SCALE GENOMIC DNA]</scope>
    <source>
        <strain evidence="2 3">2.12</strain>
    </source>
</reference>
<name>A0ABV0GK43_9BURK</name>
<organism evidence="2 3">
    <name type="scientific">Roseateles flavus</name>
    <dbReference type="NCBI Taxonomy" id="3149041"/>
    <lineage>
        <taxon>Bacteria</taxon>
        <taxon>Pseudomonadati</taxon>
        <taxon>Pseudomonadota</taxon>
        <taxon>Betaproteobacteria</taxon>
        <taxon>Burkholderiales</taxon>
        <taxon>Sphaerotilaceae</taxon>
        <taxon>Roseateles</taxon>
    </lineage>
</organism>
<keyword evidence="1" id="KW-1133">Transmembrane helix</keyword>
<evidence type="ECO:0000313" key="2">
    <source>
        <dbReference type="EMBL" id="MEO3715423.1"/>
    </source>
</evidence>
<dbReference type="EMBL" id="JBDPZC010000014">
    <property type="protein sequence ID" value="MEO3715423.1"/>
    <property type="molecule type" value="Genomic_DNA"/>
</dbReference>
<proteinExistence type="predicted"/>
<feature type="transmembrane region" description="Helical" evidence="1">
    <location>
        <begin position="46"/>
        <end position="79"/>
    </location>
</feature>
<dbReference type="Proteomes" id="UP001462640">
    <property type="component" value="Unassembled WGS sequence"/>
</dbReference>
<keyword evidence="3" id="KW-1185">Reference proteome</keyword>
<protein>
    <submittedName>
        <fullName evidence="2">Uncharacterized protein</fullName>
    </submittedName>
</protein>